<evidence type="ECO:0000313" key="2">
    <source>
        <dbReference type="Proteomes" id="UP000753908"/>
    </source>
</evidence>
<dbReference type="EMBL" id="JAHHIF010000096">
    <property type="protein sequence ID" value="MBW4549396.1"/>
    <property type="molecule type" value="Genomic_DNA"/>
</dbReference>
<comment type="caution">
    <text evidence="1">The sequence shown here is derived from an EMBL/GenBank/DDBJ whole genome shotgun (WGS) entry which is preliminary data.</text>
</comment>
<name>A0A951PTB5_9CYAN</name>
<proteinExistence type="predicted"/>
<sequence length="94" mass="10747">MNRICQLAQLILDFYREEPKQLRQLAPLRNCKVFRRWGALYIRCHTQDTAAVLVDAALAIAEPVARLRLAKKIIILNNNTSVAMFPVDLSKINV</sequence>
<protein>
    <recommendedName>
        <fullName evidence="3">Ribosomal protein L36</fullName>
    </recommendedName>
</protein>
<organism evidence="1 2">
    <name type="scientific">Symplocastrum torsivum CPER-KK1</name>
    <dbReference type="NCBI Taxonomy" id="450513"/>
    <lineage>
        <taxon>Bacteria</taxon>
        <taxon>Bacillati</taxon>
        <taxon>Cyanobacteriota</taxon>
        <taxon>Cyanophyceae</taxon>
        <taxon>Oscillatoriophycideae</taxon>
        <taxon>Oscillatoriales</taxon>
        <taxon>Microcoleaceae</taxon>
        <taxon>Symplocastrum</taxon>
    </lineage>
</organism>
<gene>
    <name evidence="1" type="ORF">KME25_34075</name>
</gene>
<dbReference type="Proteomes" id="UP000753908">
    <property type="component" value="Unassembled WGS sequence"/>
</dbReference>
<evidence type="ECO:0008006" key="3">
    <source>
        <dbReference type="Google" id="ProtNLM"/>
    </source>
</evidence>
<evidence type="ECO:0000313" key="1">
    <source>
        <dbReference type="EMBL" id="MBW4549396.1"/>
    </source>
</evidence>
<accession>A0A951PTB5</accession>
<reference evidence="1" key="1">
    <citation type="submission" date="2021-05" db="EMBL/GenBank/DDBJ databases">
        <authorList>
            <person name="Pietrasiak N."/>
            <person name="Ward R."/>
            <person name="Stajich J.E."/>
            <person name="Kurbessoian T."/>
        </authorList>
    </citation>
    <scope>NUCLEOTIDE SEQUENCE</scope>
    <source>
        <strain evidence="1">CPER-KK1</strain>
    </source>
</reference>
<dbReference type="AlphaFoldDB" id="A0A951PTB5"/>
<reference evidence="1" key="2">
    <citation type="journal article" date="2022" name="Microbiol. Resour. Announc.">
        <title>Metagenome Sequencing to Explore Phylogenomics of Terrestrial Cyanobacteria.</title>
        <authorList>
            <person name="Ward R.D."/>
            <person name="Stajich J.E."/>
            <person name="Johansen J.R."/>
            <person name="Huntemann M."/>
            <person name="Clum A."/>
            <person name="Foster B."/>
            <person name="Foster B."/>
            <person name="Roux S."/>
            <person name="Palaniappan K."/>
            <person name="Varghese N."/>
            <person name="Mukherjee S."/>
            <person name="Reddy T.B.K."/>
            <person name="Daum C."/>
            <person name="Copeland A."/>
            <person name="Chen I.A."/>
            <person name="Ivanova N.N."/>
            <person name="Kyrpides N.C."/>
            <person name="Shapiro N."/>
            <person name="Eloe-Fadrosh E.A."/>
            <person name="Pietrasiak N."/>
        </authorList>
    </citation>
    <scope>NUCLEOTIDE SEQUENCE</scope>
    <source>
        <strain evidence="1">CPER-KK1</strain>
    </source>
</reference>